<evidence type="ECO:0000256" key="15">
    <source>
        <dbReference type="ARBA" id="ARBA00076047"/>
    </source>
</evidence>
<evidence type="ECO:0000256" key="8">
    <source>
        <dbReference type="ARBA" id="ARBA00023136"/>
    </source>
</evidence>
<dbReference type="RefSeq" id="XP_020013834.1">
    <property type="nucleotide sequence ID" value="XM_020158245.1"/>
</dbReference>
<feature type="domain" description="TNFR-Cys" evidence="22">
    <location>
        <begin position="64"/>
        <end position="104"/>
    </location>
</feature>
<dbReference type="GO" id="GO:0043066">
    <property type="term" value="P:negative regulation of apoptotic process"/>
    <property type="evidence" value="ECO:0007669"/>
    <property type="project" value="InterPro"/>
</dbReference>
<dbReference type="AlphaFoldDB" id="A0A8C0XDV1"/>
<evidence type="ECO:0000256" key="10">
    <source>
        <dbReference type="ARBA" id="ARBA00023170"/>
    </source>
</evidence>
<keyword evidence="4" id="KW-0053">Apoptosis</keyword>
<keyword evidence="10" id="KW-0675">Receptor</keyword>
<keyword evidence="8 20" id="KW-0472">Membrane</keyword>
<dbReference type="GO" id="GO:0045579">
    <property type="term" value="P:positive regulation of B cell differentiation"/>
    <property type="evidence" value="ECO:0007669"/>
    <property type="project" value="InterPro"/>
</dbReference>
<evidence type="ECO:0000256" key="16">
    <source>
        <dbReference type="ARBA" id="ARBA00080386"/>
    </source>
</evidence>
<feature type="compositionally biased region" description="Basic and acidic residues" evidence="19">
    <location>
        <begin position="169"/>
        <end position="194"/>
    </location>
</feature>
<dbReference type="SUPFAM" id="SSF57586">
    <property type="entry name" value="TNF receptor-like"/>
    <property type="match status" value="2"/>
</dbReference>
<dbReference type="GO" id="GO:0045582">
    <property type="term" value="P:positive regulation of T cell differentiation"/>
    <property type="evidence" value="ECO:0007669"/>
    <property type="project" value="InterPro"/>
</dbReference>
<dbReference type="PANTHER" id="PTHR47496">
    <property type="entry name" value="CD27"/>
    <property type="match status" value="1"/>
</dbReference>
<evidence type="ECO:0000256" key="9">
    <source>
        <dbReference type="ARBA" id="ARBA00023157"/>
    </source>
</evidence>
<dbReference type="GO" id="GO:0009897">
    <property type="term" value="C:external side of plasma membrane"/>
    <property type="evidence" value="ECO:0007669"/>
    <property type="project" value="TreeGrafter"/>
</dbReference>
<evidence type="ECO:0000256" key="13">
    <source>
        <dbReference type="ARBA" id="ARBA00065929"/>
    </source>
</evidence>
<sequence>MPWPLSCWLCVLGTLAGLSATPASTSCPTRHYRAQTGLCCQMCGPGTFFVKDCDQFRKAAQCDWCIPGVSFSPDHHTRPHCESCRHCNSGLLIRNCTITANTECACPKGWQCRDKECTDCDPPPNPSLTTRPSEAPRSHPPPTHLPYAKKMSEAKTIWQSPIPALPRSWPHEFSPKSSTPERTHRESRNQEAPKHQVQRSLCSSECIRIFMIFSAMFVFILVGALFLHQQRKYGSNKAESPVEPAHPCPYSCPREEEGSAIPIQEDYRKPEPTSYL</sequence>
<organism evidence="23">
    <name type="scientific">Castor canadensis</name>
    <name type="common">American beaver</name>
    <dbReference type="NCBI Taxonomy" id="51338"/>
    <lineage>
        <taxon>Eukaryota</taxon>
        <taxon>Metazoa</taxon>
        <taxon>Chordata</taxon>
        <taxon>Craniata</taxon>
        <taxon>Vertebrata</taxon>
        <taxon>Euteleostomi</taxon>
        <taxon>Mammalia</taxon>
        <taxon>Eutheria</taxon>
        <taxon>Euarchontoglires</taxon>
        <taxon>Glires</taxon>
        <taxon>Rodentia</taxon>
        <taxon>Castorimorpha</taxon>
        <taxon>Castoridae</taxon>
        <taxon>Castor</taxon>
    </lineage>
</organism>
<evidence type="ECO:0000256" key="3">
    <source>
        <dbReference type="ARBA" id="ARBA00022692"/>
    </source>
</evidence>
<evidence type="ECO:0000256" key="6">
    <source>
        <dbReference type="ARBA" id="ARBA00022737"/>
    </source>
</evidence>
<evidence type="ECO:0000256" key="1">
    <source>
        <dbReference type="ARBA" id="ARBA00004251"/>
    </source>
</evidence>
<feature type="repeat" description="TNFR-Cys" evidence="18">
    <location>
        <begin position="64"/>
        <end position="104"/>
    </location>
</feature>
<keyword evidence="6" id="KW-0677">Repeat</keyword>
<evidence type="ECO:0000256" key="19">
    <source>
        <dbReference type="SAM" id="MobiDB-lite"/>
    </source>
</evidence>
<dbReference type="GO" id="GO:0006915">
    <property type="term" value="P:apoptotic process"/>
    <property type="evidence" value="ECO:0007669"/>
    <property type="project" value="UniProtKB-KW"/>
</dbReference>
<dbReference type="PROSITE" id="PS50050">
    <property type="entry name" value="TNFR_NGFR_2"/>
    <property type="match status" value="1"/>
</dbReference>
<dbReference type="PRINTS" id="PR01960">
    <property type="entry name" value="TNFACTORR7"/>
</dbReference>
<dbReference type="GO" id="GO:0004888">
    <property type="term" value="F:transmembrane signaling receptor activity"/>
    <property type="evidence" value="ECO:0007669"/>
    <property type="project" value="InterPro"/>
</dbReference>
<dbReference type="SMART" id="SM00208">
    <property type="entry name" value="TNFR"/>
    <property type="match status" value="2"/>
</dbReference>
<reference evidence="23" key="1">
    <citation type="submission" date="2023-09" db="UniProtKB">
        <authorList>
            <consortium name="Ensembl"/>
        </authorList>
    </citation>
    <scope>IDENTIFICATION</scope>
</reference>
<keyword evidence="5 21" id="KW-0732">Signal</keyword>
<evidence type="ECO:0000313" key="24">
    <source>
        <dbReference type="Proteomes" id="UP001732720"/>
    </source>
</evidence>
<keyword evidence="11" id="KW-0325">Glycoprotein</keyword>
<dbReference type="CTD" id="939"/>
<feature type="compositionally biased region" description="Basic and acidic residues" evidence="19">
    <location>
        <begin position="265"/>
        <end position="276"/>
    </location>
</feature>
<feature type="signal peptide" evidence="21">
    <location>
        <begin position="1"/>
        <end position="20"/>
    </location>
</feature>
<feature type="transmembrane region" description="Helical" evidence="20">
    <location>
        <begin position="207"/>
        <end position="227"/>
    </location>
</feature>
<dbReference type="InterPro" id="IPR022328">
    <property type="entry name" value="TNFR_7"/>
</dbReference>
<dbReference type="FunFam" id="2.10.50.10:FF:000033">
    <property type="entry name" value="CD27 molecule"/>
    <property type="match status" value="1"/>
</dbReference>
<evidence type="ECO:0000313" key="23">
    <source>
        <dbReference type="Ensembl" id="ENSCCNP00000025939.1"/>
    </source>
</evidence>
<dbReference type="InterPro" id="IPR001368">
    <property type="entry name" value="TNFR/NGFR_Cys_rich_reg"/>
</dbReference>
<feature type="region of interest" description="Disordered" evidence="19">
    <location>
        <begin position="127"/>
        <end position="147"/>
    </location>
</feature>
<evidence type="ECO:0000256" key="11">
    <source>
        <dbReference type="ARBA" id="ARBA00023180"/>
    </source>
</evidence>
<evidence type="ECO:0000256" key="17">
    <source>
        <dbReference type="ARBA" id="ARBA00081747"/>
    </source>
</evidence>
<dbReference type="Proteomes" id="UP001732720">
    <property type="component" value="Chromosome 6"/>
</dbReference>
<proteinExistence type="predicted"/>
<keyword evidence="3 20" id="KW-0812">Transmembrane</keyword>
<evidence type="ECO:0000256" key="18">
    <source>
        <dbReference type="PROSITE-ProRule" id="PRU00206"/>
    </source>
</evidence>
<protein>
    <recommendedName>
        <fullName evidence="14">CD27 antigen</fullName>
    </recommendedName>
    <alternativeName>
        <fullName evidence="17">CD27L receptor</fullName>
    </alternativeName>
    <alternativeName>
        <fullName evidence="15">T-cell activation antigen CD27</fullName>
    </alternativeName>
    <alternativeName>
        <fullName evidence="16">Tumor necrosis factor receptor superfamily member 7</fullName>
    </alternativeName>
</protein>
<evidence type="ECO:0000256" key="5">
    <source>
        <dbReference type="ARBA" id="ARBA00022729"/>
    </source>
</evidence>
<feature type="region of interest" description="Disordered" evidence="19">
    <location>
        <begin position="235"/>
        <end position="276"/>
    </location>
</feature>
<evidence type="ECO:0000256" key="21">
    <source>
        <dbReference type="SAM" id="SignalP"/>
    </source>
</evidence>
<evidence type="ECO:0000256" key="2">
    <source>
        <dbReference type="ARBA" id="ARBA00022475"/>
    </source>
</evidence>
<evidence type="ECO:0000256" key="4">
    <source>
        <dbReference type="ARBA" id="ARBA00022703"/>
    </source>
</evidence>
<evidence type="ECO:0000256" key="14">
    <source>
        <dbReference type="ARBA" id="ARBA00073748"/>
    </source>
</evidence>
<keyword evidence="9" id="KW-1015">Disulfide bond</keyword>
<name>A0A8C0XDV1_CASCN</name>
<reference evidence="25" key="2">
    <citation type="submission" date="2025-04" db="UniProtKB">
        <authorList>
            <consortium name="RefSeq"/>
        </authorList>
    </citation>
    <scope>IDENTIFICATION</scope>
    <source>
        <tissue evidence="25">Leukocyte</tissue>
    </source>
</reference>
<dbReference type="InterPro" id="IPR034000">
    <property type="entry name" value="TNFRSF7_N"/>
</dbReference>
<comment type="subcellular location">
    <subcellularLocation>
        <location evidence="1">Cell membrane</location>
        <topology evidence="1">Single-pass type I membrane protein</topology>
    </subcellularLocation>
</comment>
<comment type="caution">
    <text evidence="18">Lacks conserved residue(s) required for the propagation of feature annotation.</text>
</comment>
<keyword evidence="7 20" id="KW-1133">Transmembrane helix</keyword>
<dbReference type="Ensembl" id="ENSCCNT00000032942.1">
    <property type="protein sequence ID" value="ENSCCNP00000025939.1"/>
    <property type="gene ID" value="ENSCCNG00000025240.1"/>
</dbReference>
<keyword evidence="2" id="KW-1003">Cell membrane</keyword>
<keyword evidence="24" id="KW-1185">Reference proteome</keyword>
<dbReference type="GeneID" id="109682796"/>
<dbReference type="OrthoDB" id="9374769at2759"/>
<gene>
    <name evidence="23 25" type="primary">Cd27</name>
</gene>
<dbReference type="InterPro" id="IPR053126">
    <property type="entry name" value="CD27_receptor"/>
</dbReference>
<evidence type="ECO:0000256" key="20">
    <source>
        <dbReference type="SAM" id="Phobius"/>
    </source>
</evidence>
<comment type="function">
    <text evidence="12">Costimulatory immune-checkpoint receptor expressed at the surface of T-cells, NK-cells and B-cells which binds to and is activated by its ligand CD70/CD27L expressed by B-cells. The CD70-CD27 signaling pathway mediates antigen-specific T-cell activation and expansion which in turn provides immune surveillance of B-cells. Mechanistically, CD70 ligation activates the TRAF2-PTPN6 axis that subsequently inhibits LCK phosphorylation to promote phenotypic and transcriptional adaptations of T-cell memory. In addition, activation by CD70 on early progenitor cells provides a negative feedback signal to leukocyte differentiation during immune activation and thus modulates hematopoiesis. Negatively regulates the function of Th2 lymphocytes in the adipose tissue.</text>
</comment>
<dbReference type="GO" id="GO:0160162">
    <property type="term" value="P:CD27 signaling pathway"/>
    <property type="evidence" value="ECO:0007669"/>
    <property type="project" value="UniProtKB-ARBA"/>
</dbReference>
<evidence type="ECO:0000313" key="25">
    <source>
        <dbReference type="RefSeq" id="XP_020013834.1"/>
    </source>
</evidence>
<evidence type="ECO:0000259" key="22">
    <source>
        <dbReference type="PROSITE" id="PS50050"/>
    </source>
</evidence>
<evidence type="ECO:0000256" key="7">
    <source>
        <dbReference type="ARBA" id="ARBA00022989"/>
    </source>
</evidence>
<feature type="chain" id="PRO_5044674506" description="CD27 antigen" evidence="21">
    <location>
        <begin position="21"/>
        <end position="276"/>
    </location>
</feature>
<dbReference type="Gene3D" id="2.10.50.10">
    <property type="entry name" value="Tumor Necrosis Factor Receptor, subunit A, domain 2"/>
    <property type="match status" value="1"/>
</dbReference>
<dbReference type="PANTHER" id="PTHR47496:SF1">
    <property type="entry name" value="CD27 ANTIGEN"/>
    <property type="match status" value="1"/>
</dbReference>
<accession>A0A8C0XDV1</accession>
<dbReference type="CDD" id="cd13408">
    <property type="entry name" value="TNFRSF7"/>
    <property type="match status" value="1"/>
</dbReference>
<comment type="subunit">
    <text evidence="13">Homodimer. Interacts with SIVA1; may play a role in apoptosis through association with SIVA1. Interacts with TRAF2. Interacts ith PTPN6.</text>
</comment>
<feature type="region of interest" description="Disordered" evidence="19">
    <location>
        <begin position="163"/>
        <end position="195"/>
    </location>
</feature>
<evidence type="ECO:0000256" key="12">
    <source>
        <dbReference type="ARBA" id="ARBA00058746"/>
    </source>
</evidence>